<sequence length="127" mass="13627">MYTSRLFLSVCSALALAVLAGAWLNAAEVIKVRALEEVPLFDPETLAGSIGNAPKQVGEMTVGEELLVLACVDRKSDINVHAAYQGKVVAVGEWKAKVQLIRAYGFPWERGATTSCLGFFDSVSSHV</sequence>
<accession>A0ABU3KJD2</accession>
<organism evidence="2 3">
    <name type="scientific">Rhodoferax potami</name>
    <dbReference type="NCBI Taxonomy" id="3068338"/>
    <lineage>
        <taxon>Bacteria</taxon>
        <taxon>Pseudomonadati</taxon>
        <taxon>Pseudomonadota</taxon>
        <taxon>Betaproteobacteria</taxon>
        <taxon>Burkholderiales</taxon>
        <taxon>Comamonadaceae</taxon>
        <taxon>Rhodoferax</taxon>
    </lineage>
</organism>
<dbReference type="EMBL" id="JAVBIK010000001">
    <property type="protein sequence ID" value="MDT7517885.1"/>
    <property type="molecule type" value="Genomic_DNA"/>
</dbReference>
<evidence type="ECO:0000313" key="2">
    <source>
        <dbReference type="EMBL" id="MDT7517885.1"/>
    </source>
</evidence>
<dbReference type="RefSeq" id="WP_313873684.1">
    <property type="nucleotide sequence ID" value="NZ_JAVBIK010000001.1"/>
</dbReference>
<name>A0ABU3KJD2_9BURK</name>
<dbReference type="Proteomes" id="UP001321700">
    <property type="component" value="Unassembled WGS sequence"/>
</dbReference>
<keyword evidence="3" id="KW-1185">Reference proteome</keyword>
<evidence type="ECO:0000313" key="3">
    <source>
        <dbReference type="Proteomes" id="UP001321700"/>
    </source>
</evidence>
<reference evidence="2 3" key="1">
    <citation type="submission" date="2023-08" db="EMBL/GenBank/DDBJ databases">
        <title>Rhodoferax potami sp. nov. and Rhodoferax mekongensis sp. nov., isolated from the Mekong River in Thailand.</title>
        <authorList>
            <person name="Kitikhun S."/>
            <person name="Charoenyingcharoen P."/>
            <person name="Siriarchawattana P."/>
            <person name="Likhitrattanapisal S."/>
            <person name="Nilsakha T."/>
            <person name="Chanpet A."/>
            <person name="Rattanawaree P."/>
            <person name="Ingsriswang S."/>
        </authorList>
    </citation>
    <scope>NUCLEOTIDE SEQUENCE [LARGE SCALE GENOMIC DNA]</scope>
    <source>
        <strain evidence="2 3">TBRC 17660</strain>
    </source>
</reference>
<comment type="caution">
    <text evidence="2">The sequence shown here is derived from an EMBL/GenBank/DDBJ whole genome shotgun (WGS) entry which is preliminary data.</text>
</comment>
<keyword evidence="1" id="KW-0732">Signal</keyword>
<feature type="signal peptide" evidence="1">
    <location>
        <begin position="1"/>
        <end position="26"/>
    </location>
</feature>
<evidence type="ECO:0008006" key="4">
    <source>
        <dbReference type="Google" id="ProtNLM"/>
    </source>
</evidence>
<evidence type="ECO:0000256" key="1">
    <source>
        <dbReference type="SAM" id="SignalP"/>
    </source>
</evidence>
<gene>
    <name evidence="2" type="ORF">RAE19_03875</name>
</gene>
<protein>
    <recommendedName>
        <fullName evidence="4">SAF domain-containing protein</fullName>
    </recommendedName>
</protein>
<proteinExistence type="predicted"/>
<feature type="chain" id="PRO_5047533774" description="SAF domain-containing protein" evidence="1">
    <location>
        <begin position="27"/>
        <end position="127"/>
    </location>
</feature>